<feature type="region of interest" description="Disordered" evidence="1">
    <location>
        <begin position="24"/>
        <end position="115"/>
    </location>
</feature>
<evidence type="ECO:0000313" key="2">
    <source>
        <dbReference type="Proteomes" id="UP000050741"/>
    </source>
</evidence>
<accession>A0A183CFB4</accession>
<sequence length="115" mass="12985">MSVRAAPTLTVLTVPSLDAVDMDMELVQQHHHHQQQQQQQQTLLSPLSDGERSPKSRNALGLTLPGTRTSPTTFAHSIDAMLGDAKQEDMEMRKQHQQHHHHHSPPRRIIHEVSS</sequence>
<reference evidence="3" key="3">
    <citation type="submission" date="2016-06" db="UniProtKB">
        <authorList>
            <consortium name="WormBaseParasite"/>
        </authorList>
    </citation>
    <scope>IDENTIFICATION</scope>
</reference>
<feature type="compositionally biased region" description="Basic and acidic residues" evidence="1">
    <location>
        <begin position="85"/>
        <end position="94"/>
    </location>
</feature>
<dbReference type="Proteomes" id="UP000050741">
    <property type="component" value="Unassembled WGS sequence"/>
</dbReference>
<dbReference type="WBParaSite" id="GPLIN_001156900">
    <property type="protein sequence ID" value="GPLIN_001156900"/>
    <property type="gene ID" value="GPLIN_001156900"/>
</dbReference>
<reference evidence="2" key="2">
    <citation type="submission" date="2014-05" db="EMBL/GenBank/DDBJ databases">
        <title>The genome and life-stage specific transcriptomes of Globodera pallida elucidate key aspects of plant parasitism by a cyst nematode.</title>
        <authorList>
            <person name="Cotton J.A."/>
            <person name="Lilley C.J."/>
            <person name="Jones L.M."/>
            <person name="Kikuchi T."/>
            <person name="Reid A.J."/>
            <person name="Thorpe P."/>
            <person name="Tsai I.J."/>
            <person name="Beasley H."/>
            <person name="Blok V."/>
            <person name="Cock P.J.A."/>
            <person name="Van den Akker S.E."/>
            <person name="Holroyd N."/>
            <person name="Hunt M."/>
            <person name="Mantelin S."/>
            <person name="Naghra H."/>
            <person name="Pain A."/>
            <person name="Palomares-Rius J.E."/>
            <person name="Zarowiecki M."/>
            <person name="Berriman M."/>
            <person name="Jones J.T."/>
            <person name="Urwin P.E."/>
        </authorList>
    </citation>
    <scope>NUCLEOTIDE SEQUENCE [LARGE SCALE GENOMIC DNA]</scope>
    <source>
        <strain evidence="2">Lindley</strain>
    </source>
</reference>
<organism evidence="2 3">
    <name type="scientific">Globodera pallida</name>
    <name type="common">Potato cyst nematode worm</name>
    <name type="synonym">Heterodera pallida</name>
    <dbReference type="NCBI Taxonomy" id="36090"/>
    <lineage>
        <taxon>Eukaryota</taxon>
        <taxon>Metazoa</taxon>
        <taxon>Ecdysozoa</taxon>
        <taxon>Nematoda</taxon>
        <taxon>Chromadorea</taxon>
        <taxon>Rhabditida</taxon>
        <taxon>Tylenchina</taxon>
        <taxon>Tylenchomorpha</taxon>
        <taxon>Tylenchoidea</taxon>
        <taxon>Heteroderidae</taxon>
        <taxon>Heteroderinae</taxon>
        <taxon>Globodera</taxon>
    </lineage>
</organism>
<proteinExistence type="predicted"/>
<feature type="compositionally biased region" description="Polar residues" evidence="1">
    <location>
        <begin position="66"/>
        <end position="75"/>
    </location>
</feature>
<feature type="compositionally biased region" description="Basic residues" evidence="1">
    <location>
        <begin position="95"/>
        <end position="108"/>
    </location>
</feature>
<protein>
    <submittedName>
        <fullName evidence="3">Secreted protein</fullName>
    </submittedName>
</protein>
<reference evidence="2" key="1">
    <citation type="submission" date="2013-12" db="EMBL/GenBank/DDBJ databases">
        <authorList>
            <person name="Aslett M."/>
        </authorList>
    </citation>
    <scope>NUCLEOTIDE SEQUENCE [LARGE SCALE GENOMIC DNA]</scope>
    <source>
        <strain evidence="2">Lindley</strain>
    </source>
</reference>
<dbReference type="AlphaFoldDB" id="A0A183CFB4"/>
<evidence type="ECO:0000256" key="1">
    <source>
        <dbReference type="SAM" id="MobiDB-lite"/>
    </source>
</evidence>
<evidence type="ECO:0000313" key="3">
    <source>
        <dbReference type="WBParaSite" id="GPLIN_001156900"/>
    </source>
</evidence>
<keyword evidence="2" id="KW-1185">Reference proteome</keyword>
<name>A0A183CFB4_GLOPA</name>